<feature type="chain" id="PRO_5031440388" description="Chalcone isomerase domain-containing protein" evidence="1">
    <location>
        <begin position="19"/>
        <end position="209"/>
    </location>
</feature>
<dbReference type="Gene3D" id="3.50.70.10">
    <property type="match status" value="1"/>
</dbReference>
<dbReference type="GO" id="GO:0016872">
    <property type="term" value="F:intramolecular lyase activity"/>
    <property type="evidence" value="ECO:0007669"/>
    <property type="project" value="InterPro"/>
</dbReference>
<reference evidence="3 4" key="1">
    <citation type="submission" date="2020-08" db="EMBL/GenBank/DDBJ databases">
        <title>Functional genomics of gut bacteria from endangered species of beetles.</title>
        <authorList>
            <person name="Carlos-Shanley C."/>
        </authorList>
    </citation>
    <scope>NUCLEOTIDE SEQUENCE [LARGE SCALE GENOMIC DNA]</scope>
    <source>
        <strain evidence="3 4">S00202</strain>
    </source>
</reference>
<accession>A0A7X0BTR4</accession>
<feature type="domain" description="Chalcone isomerase" evidence="2">
    <location>
        <begin position="20"/>
        <end position="187"/>
    </location>
</feature>
<name>A0A7X0BTR4_9PSED</name>
<evidence type="ECO:0000256" key="1">
    <source>
        <dbReference type="SAM" id="SignalP"/>
    </source>
</evidence>
<evidence type="ECO:0000313" key="3">
    <source>
        <dbReference type="EMBL" id="MBB6342502.1"/>
    </source>
</evidence>
<evidence type="ECO:0000313" key="4">
    <source>
        <dbReference type="Proteomes" id="UP000557193"/>
    </source>
</evidence>
<keyword evidence="4" id="KW-1185">Reference proteome</keyword>
<dbReference type="InterPro" id="IPR036298">
    <property type="entry name" value="Chalcone_isomerase_sf"/>
</dbReference>
<evidence type="ECO:0000259" key="2">
    <source>
        <dbReference type="Pfam" id="PF16036"/>
    </source>
</evidence>
<dbReference type="Proteomes" id="UP000557193">
    <property type="component" value="Unassembled WGS sequence"/>
</dbReference>
<dbReference type="Pfam" id="PF16036">
    <property type="entry name" value="Chalcone_3"/>
    <property type="match status" value="1"/>
</dbReference>
<keyword evidence="1" id="KW-0732">Signal</keyword>
<dbReference type="EMBL" id="JACHLL010000004">
    <property type="protein sequence ID" value="MBB6342502.1"/>
    <property type="molecule type" value="Genomic_DNA"/>
</dbReference>
<dbReference type="InterPro" id="IPR016088">
    <property type="entry name" value="Chalcone_isomerase_3-sand"/>
</dbReference>
<dbReference type="InterPro" id="IPR016087">
    <property type="entry name" value="Chalcone_isomerase"/>
</dbReference>
<gene>
    <name evidence="3" type="ORF">HNP49_002684</name>
</gene>
<dbReference type="RefSeq" id="WP_184684035.1">
    <property type="nucleotide sequence ID" value="NZ_JACHLL010000004.1"/>
</dbReference>
<dbReference type="SUPFAM" id="SSF54626">
    <property type="entry name" value="Chalcone isomerase"/>
    <property type="match status" value="1"/>
</dbReference>
<protein>
    <recommendedName>
        <fullName evidence="2">Chalcone isomerase domain-containing protein</fullName>
    </recommendedName>
</protein>
<comment type="caution">
    <text evidence="3">The sequence shown here is derived from an EMBL/GenBank/DDBJ whole genome shotgun (WGS) entry which is preliminary data.</text>
</comment>
<proteinExistence type="predicted"/>
<feature type="signal peptide" evidence="1">
    <location>
        <begin position="1"/>
        <end position="18"/>
    </location>
</feature>
<sequence length="209" mass="22905">MRLLTLCLLSLLPFLVQARSIDQIEIAEHLNAEHELPALQLNGAATRYFFGMVPVYVGALYLEQPANNSQQVITQNSAKRMQFVMRRDVRARKIAEALGDALSTNLDESELRQLQPQIDQLMALYGNVTLHTGDISSLDYLPGQGTRLIMGGQEKGRLPGKALYDALLKVWIGPSPVSREFKAAILGGAAPASARFDSAENKNSVKATN</sequence>
<dbReference type="AlphaFoldDB" id="A0A7X0BTR4"/>
<organism evidence="3 4">
    <name type="scientific">Pseudomonas fluvialis</name>
    <dbReference type="NCBI Taxonomy" id="1793966"/>
    <lineage>
        <taxon>Bacteria</taxon>
        <taxon>Pseudomonadati</taxon>
        <taxon>Pseudomonadota</taxon>
        <taxon>Gammaproteobacteria</taxon>
        <taxon>Pseudomonadales</taxon>
        <taxon>Pseudomonadaceae</taxon>
        <taxon>Pseudomonas</taxon>
    </lineage>
</organism>